<dbReference type="GO" id="GO:0016787">
    <property type="term" value="F:hydrolase activity"/>
    <property type="evidence" value="ECO:0007669"/>
    <property type="project" value="UniProtKB-KW"/>
</dbReference>
<evidence type="ECO:0000256" key="3">
    <source>
        <dbReference type="ARBA" id="ARBA00022840"/>
    </source>
</evidence>
<reference evidence="5" key="1">
    <citation type="journal article" date="2014" name="Front. Microbiol.">
        <title>High frequency of phylogenetically diverse reductive dehalogenase-homologous genes in deep subseafloor sedimentary metagenomes.</title>
        <authorList>
            <person name="Kawai M."/>
            <person name="Futagami T."/>
            <person name="Toyoda A."/>
            <person name="Takaki Y."/>
            <person name="Nishi S."/>
            <person name="Hori S."/>
            <person name="Arai W."/>
            <person name="Tsubouchi T."/>
            <person name="Morono Y."/>
            <person name="Uchiyama I."/>
            <person name="Ito T."/>
            <person name="Fujiyama A."/>
            <person name="Inagaki F."/>
            <person name="Takami H."/>
        </authorList>
    </citation>
    <scope>NUCLEOTIDE SEQUENCE</scope>
    <source>
        <strain evidence="5">Expedition CK06-06</strain>
    </source>
</reference>
<dbReference type="Gene3D" id="3.40.50.300">
    <property type="entry name" value="P-loop containing nucleotide triphosphate hydrolases"/>
    <property type="match status" value="1"/>
</dbReference>
<feature type="non-terminal residue" evidence="5">
    <location>
        <position position="184"/>
    </location>
</feature>
<keyword evidence="2" id="KW-0378">Hydrolase</keyword>
<dbReference type="EMBL" id="BARU01002784">
    <property type="protein sequence ID" value="GAH18594.1"/>
    <property type="molecule type" value="Genomic_DNA"/>
</dbReference>
<dbReference type="SUPFAM" id="SSF52540">
    <property type="entry name" value="P-loop containing nucleoside triphosphate hydrolases"/>
    <property type="match status" value="1"/>
</dbReference>
<gene>
    <name evidence="5" type="ORF">S03H2_06382</name>
</gene>
<dbReference type="InterPro" id="IPR011545">
    <property type="entry name" value="DEAD/DEAH_box_helicase_dom"/>
</dbReference>
<dbReference type="AlphaFoldDB" id="X1ENB5"/>
<keyword evidence="1" id="KW-0547">Nucleotide-binding</keyword>
<protein>
    <recommendedName>
        <fullName evidence="4">Helicase ATP-binding domain-containing protein</fullName>
    </recommendedName>
</protein>
<evidence type="ECO:0000256" key="1">
    <source>
        <dbReference type="ARBA" id="ARBA00022741"/>
    </source>
</evidence>
<comment type="caution">
    <text evidence="5">The sequence shown here is derived from an EMBL/GenBank/DDBJ whole genome shotgun (WGS) entry which is preliminary data.</text>
</comment>
<dbReference type="GO" id="GO:0003676">
    <property type="term" value="F:nucleic acid binding"/>
    <property type="evidence" value="ECO:0007669"/>
    <property type="project" value="InterPro"/>
</dbReference>
<name>X1ENB5_9ZZZZ</name>
<accession>X1ENB5</accession>
<dbReference type="GO" id="GO:0005524">
    <property type="term" value="F:ATP binding"/>
    <property type="evidence" value="ECO:0007669"/>
    <property type="project" value="UniProtKB-KW"/>
</dbReference>
<organism evidence="5">
    <name type="scientific">marine sediment metagenome</name>
    <dbReference type="NCBI Taxonomy" id="412755"/>
    <lineage>
        <taxon>unclassified sequences</taxon>
        <taxon>metagenomes</taxon>
        <taxon>ecological metagenomes</taxon>
    </lineage>
</organism>
<dbReference type="Pfam" id="PF00270">
    <property type="entry name" value="DEAD"/>
    <property type="match status" value="1"/>
</dbReference>
<evidence type="ECO:0000256" key="2">
    <source>
        <dbReference type="ARBA" id="ARBA00022801"/>
    </source>
</evidence>
<evidence type="ECO:0000313" key="5">
    <source>
        <dbReference type="EMBL" id="GAH18594.1"/>
    </source>
</evidence>
<dbReference type="InterPro" id="IPR014013">
    <property type="entry name" value="Helic_SF1/SF2_ATP-bd_DinG/Rad3"/>
</dbReference>
<dbReference type="InterPro" id="IPR027417">
    <property type="entry name" value="P-loop_NTPase"/>
</dbReference>
<keyword evidence="3" id="KW-0067">ATP-binding</keyword>
<proteinExistence type="predicted"/>
<feature type="domain" description="Helicase ATP-binding" evidence="4">
    <location>
        <begin position="24"/>
        <end position="184"/>
    </location>
</feature>
<dbReference type="PROSITE" id="PS51193">
    <property type="entry name" value="HELICASE_ATP_BIND_2"/>
    <property type="match status" value="1"/>
</dbReference>
<sequence length="184" mass="21634">MQKVKILSYKPKKRLEEVLKAHGLIAEKLKNFEERTEQIEMARAVEKAIRKRKHLIVEAGTGVGKSLAYLIPFIYWAVEEEKRVIVSTYTKTLQHQLTKSDLPFLREALGVDFRFTLVVGAENYLCLRRLERARVYELLDTEKEVKELEKIFRARPYLERGLKSELDFAPSPKVWERVCREVDL</sequence>
<evidence type="ECO:0000259" key="4">
    <source>
        <dbReference type="PROSITE" id="PS51193"/>
    </source>
</evidence>